<name>A0A3A8N7Z7_9BACT</name>
<comment type="caution">
    <text evidence="5">The sequence shown here is derived from an EMBL/GenBank/DDBJ whole genome shotgun (WGS) entry which is preliminary data.</text>
</comment>
<feature type="transmembrane region" description="Helical" evidence="3">
    <location>
        <begin position="92"/>
        <end position="111"/>
    </location>
</feature>
<keyword evidence="1" id="KW-0378">Hydrolase</keyword>
<organism evidence="5 6">
    <name type="scientific">Corallococcus sicarius</name>
    <dbReference type="NCBI Taxonomy" id="2316726"/>
    <lineage>
        <taxon>Bacteria</taxon>
        <taxon>Pseudomonadati</taxon>
        <taxon>Myxococcota</taxon>
        <taxon>Myxococcia</taxon>
        <taxon>Myxococcales</taxon>
        <taxon>Cystobacterineae</taxon>
        <taxon>Myxococcaceae</taxon>
        <taxon>Corallococcus</taxon>
    </lineage>
</organism>
<dbReference type="RefSeq" id="WP_120627457.1">
    <property type="nucleotide sequence ID" value="NZ_RAWG01000158.1"/>
</dbReference>
<gene>
    <name evidence="5" type="ORF">D7X12_23160</name>
</gene>
<evidence type="ECO:0000313" key="5">
    <source>
        <dbReference type="EMBL" id="RKH39570.1"/>
    </source>
</evidence>
<dbReference type="Pfam" id="PF00672">
    <property type="entry name" value="HAMP"/>
    <property type="match status" value="1"/>
</dbReference>
<keyword evidence="3" id="KW-1133">Transmembrane helix</keyword>
<dbReference type="OrthoDB" id="9802500at2"/>
<dbReference type="AlphaFoldDB" id="A0A3A8N7Z7"/>
<evidence type="ECO:0000256" key="3">
    <source>
        <dbReference type="SAM" id="Phobius"/>
    </source>
</evidence>
<sequence>MSRTNTRLEPAPDGSDESPDAPDAATPPPPPEYTGTHSRELTSLRGGDHTATRMTGALGLPQSDATHTLIAPLEAGELPNVAAIRGLRLDQLLLVTTGALVIIIVGLLALLSAKTTETALTVASDRFTQRLQAQARELGQTVSHTLALSSATSLRDNNYAFLTEVARSIIADNRNILRVQMFDAESQLVADSDPTAKLGSASGGRTAERRWASAFFNGQPVFEFQEPLDYGSLGGKGVVVISYSLEDLQKQLHEVEESNRAAVRANTVRILQLGLAFVVLAGVIAAYQSRRITRPLGALTGKVMQLAAGDLSARAGTAPGAGREVTTLGVVFNHMAERIKVLLEDVRAKAQLEREVSLARTVQETLLPGRDAVTVGPLRLAGLVVPADACGGDWWFRAALDDRRVVIGIGDVTGHGLSTSLVATSATSGFASAMTLREPSQVHAQMLITALNVTLANVGRGEHQMSSALAVIDVYNGQIDYAAGGHPAAAVFNRHSGQMASLPARGPLLGASVASQFTSRQAQLRPGDIVVWYTDGLTEARDGANRLYGTQRLAAALQANAHLPADALRDALLADVRAYSAGQPQRDDITVIVAEFSPAPTP</sequence>
<dbReference type="InterPro" id="IPR036457">
    <property type="entry name" value="PPM-type-like_dom_sf"/>
</dbReference>
<proteinExistence type="predicted"/>
<dbReference type="PROSITE" id="PS50885">
    <property type="entry name" value="HAMP"/>
    <property type="match status" value="1"/>
</dbReference>
<keyword evidence="3" id="KW-0812">Transmembrane</keyword>
<evidence type="ECO:0000259" key="4">
    <source>
        <dbReference type="PROSITE" id="PS50885"/>
    </source>
</evidence>
<protein>
    <submittedName>
        <fullName evidence="5">HAMP domain-containing protein</fullName>
    </submittedName>
</protein>
<keyword evidence="3" id="KW-0472">Membrane</keyword>
<reference evidence="6" key="1">
    <citation type="submission" date="2018-09" db="EMBL/GenBank/DDBJ databases">
        <authorList>
            <person name="Livingstone P.G."/>
            <person name="Whitworth D.E."/>
        </authorList>
    </citation>
    <scope>NUCLEOTIDE SEQUENCE [LARGE SCALE GENOMIC DNA]</scope>
    <source>
        <strain evidence="6">CA040B</strain>
    </source>
</reference>
<feature type="domain" description="HAMP" evidence="4">
    <location>
        <begin position="290"/>
        <end position="344"/>
    </location>
</feature>
<dbReference type="SMART" id="SM00331">
    <property type="entry name" value="PP2C_SIG"/>
    <property type="match status" value="1"/>
</dbReference>
<dbReference type="SUPFAM" id="SSF158472">
    <property type="entry name" value="HAMP domain-like"/>
    <property type="match status" value="1"/>
</dbReference>
<feature type="region of interest" description="Disordered" evidence="2">
    <location>
        <begin position="1"/>
        <end position="42"/>
    </location>
</feature>
<dbReference type="InterPro" id="IPR003660">
    <property type="entry name" value="HAMP_dom"/>
</dbReference>
<dbReference type="Gene3D" id="6.10.340.10">
    <property type="match status" value="1"/>
</dbReference>
<keyword evidence="6" id="KW-1185">Reference proteome</keyword>
<feature type="transmembrane region" description="Helical" evidence="3">
    <location>
        <begin position="270"/>
        <end position="287"/>
    </location>
</feature>
<dbReference type="Proteomes" id="UP000273405">
    <property type="component" value="Unassembled WGS sequence"/>
</dbReference>
<dbReference type="GO" id="GO:0016020">
    <property type="term" value="C:membrane"/>
    <property type="evidence" value="ECO:0007669"/>
    <property type="project" value="InterPro"/>
</dbReference>
<dbReference type="GO" id="GO:0007165">
    <property type="term" value="P:signal transduction"/>
    <property type="evidence" value="ECO:0007669"/>
    <property type="project" value="InterPro"/>
</dbReference>
<dbReference type="GO" id="GO:0016791">
    <property type="term" value="F:phosphatase activity"/>
    <property type="evidence" value="ECO:0007669"/>
    <property type="project" value="TreeGrafter"/>
</dbReference>
<dbReference type="EMBL" id="RAWG01000158">
    <property type="protein sequence ID" value="RKH39570.1"/>
    <property type="molecule type" value="Genomic_DNA"/>
</dbReference>
<dbReference type="InterPro" id="IPR052016">
    <property type="entry name" value="Bact_Sigma-Reg"/>
</dbReference>
<evidence type="ECO:0000256" key="2">
    <source>
        <dbReference type="SAM" id="MobiDB-lite"/>
    </source>
</evidence>
<evidence type="ECO:0000256" key="1">
    <source>
        <dbReference type="ARBA" id="ARBA00022801"/>
    </source>
</evidence>
<dbReference type="CDD" id="cd06225">
    <property type="entry name" value="HAMP"/>
    <property type="match status" value="1"/>
</dbReference>
<dbReference type="PANTHER" id="PTHR43156">
    <property type="entry name" value="STAGE II SPORULATION PROTEIN E-RELATED"/>
    <property type="match status" value="1"/>
</dbReference>
<dbReference type="SUPFAM" id="SSF81606">
    <property type="entry name" value="PP2C-like"/>
    <property type="match status" value="1"/>
</dbReference>
<dbReference type="InterPro" id="IPR001932">
    <property type="entry name" value="PPM-type_phosphatase-like_dom"/>
</dbReference>
<dbReference type="PANTHER" id="PTHR43156:SF2">
    <property type="entry name" value="STAGE II SPORULATION PROTEIN E"/>
    <property type="match status" value="1"/>
</dbReference>
<evidence type="ECO:0000313" key="6">
    <source>
        <dbReference type="Proteomes" id="UP000273405"/>
    </source>
</evidence>
<dbReference type="SMART" id="SM00304">
    <property type="entry name" value="HAMP"/>
    <property type="match status" value="1"/>
</dbReference>
<dbReference type="Pfam" id="PF07228">
    <property type="entry name" value="SpoIIE"/>
    <property type="match status" value="1"/>
</dbReference>
<accession>A0A3A8N7Z7</accession>
<dbReference type="Gene3D" id="3.60.40.10">
    <property type="entry name" value="PPM-type phosphatase domain"/>
    <property type="match status" value="1"/>
</dbReference>